<keyword evidence="2" id="KW-1185">Reference proteome</keyword>
<evidence type="ECO:0000313" key="2">
    <source>
        <dbReference type="Proteomes" id="UP000677611"/>
    </source>
</evidence>
<comment type="caution">
    <text evidence="1">The sequence shown here is derived from an EMBL/GenBank/DDBJ whole genome shotgun (WGS) entry which is preliminary data.</text>
</comment>
<name>A0ABS3P0B9_9BACI</name>
<evidence type="ECO:0000313" key="1">
    <source>
        <dbReference type="EMBL" id="MBO1626633.1"/>
    </source>
</evidence>
<dbReference type="Proteomes" id="UP000677611">
    <property type="component" value="Unassembled WGS sequence"/>
</dbReference>
<protein>
    <submittedName>
        <fullName evidence="1">Uncharacterized protein</fullName>
    </submittedName>
</protein>
<reference evidence="1 2" key="1">
    <citation type="submission" date="2021-03" db="EMBL/GenBank/DDBJ databases">
        <title>Identification of novel Bacillus strains.</title>
        <authorList>
            <person name="Xiao Z."/>
            <person name="Li Y."/>
            <person name="Shen J."/>
        </authorList>
    </citation>
    <scope>NUCLEOTIDE SEQUENCE [LARGE SCALE GENOMIC DNA]</scope>
    <source>
        <strain evidence="1 2">SY8</strain>
    </source>
</reference>
<accession>A0ABS3P0B9</accession>
<organism evidence="1 2">
    <name type="scientific">Bacillus arachidis</name>
    <dbReference type="NCBI Taxonomy" id="2819290"/>
    <lineage>
        <taxon>Bacteria</taxon>
        <taxon>Bacillati</taxon>
        <taxon>Bacillota</taxon>
        <taxon>Bacilli</taxon>
        <taxon>Bacillales</taxon>
        <taxon>Bacillaceae</taxon>
        <taxon>Bacillus</taxon>
    </lineage>
</organism>
<gene>
    <name evidence="1" type="ORF">J4P90_15530</name>
</gene>
<dbReference type="EMBL" id="JAGDQJ010000018">
    <property type="protein sequence ID" value="MBO1626633.1"/>
    <property type="molecule type" value="Genomic_DNA"/>
</dbReference>
<proteinExistence type="predicted"/>
<dbReference type="RefSeq" id="WP_170833614.1">
    <property type="nucleotide sequence ID" value="NZ_JAGDQJ010000018.1"/>
</dbReference>
<sequence>MDLRVFIILTEKTSSLNEVKVRVVYKEDLNTARDSWQDVKNYTEKLHEDAKVK</sequence>